<evidence type="ECO:0000313" key="4">
    <source>
        <dbReference type="EMBL" id="PNS18492.1"/>
    </source>
</evidence>
<feature type="domain" description="Alpha/beta hydrolase fold-3" evidence="3">
    <location>
        <begin position="119"/>
        <end position="333"/>
    </location>
</feature>
<dbReference type="GO" id="GO:0016787">
    <property type="term" value="F:hydrolase activity"/>
    <property type="evidence" value="ECO:0007669"/>
    <property type="project" value="UniProtKB-KW"/>
</dbReference>
<dbReference type="Proteomes" id="UP000243797">
    <property type="component" value="Unassembled WGS sequence"/>
</dbReference>
<evidence type="ECO:0000256" key="1">
    <source>
        <dbReference type="ARBA" id="ARBA00022801"/>
    </source>
</evidence>
<dbReference type="SUPFAM" id="SSF53474">
    <property type="entry name" value="alpha/beta-Hydrolases"/>
    <property type="match status" value="1"/>
</dbReference>
<keyword evidence="2" id="KW-0472">Membrane</keyword>
<proteinExistence type="predicted"/>
<dbReference type="InterPro" id="IPR050300">
    <property type="entry name" value="GDXG_lipolytic_enzyme"/>
</dbReference>
<dbReference type="Pfam" id="PF07859">
    <property type="entry name" value="Abhydrolase_3"/>
    <property type="match status" value="1"/>
</dbReference>
<dbReference type="PANTHER" id="PTHR48081:SF11">
    <property type="entry name" value="ALPHA_BETA HYDROLASE FOLD-3 DOMAIN-CONTAINING PROTEIN-RELATED"/>
    <property type="match status" value="1"/>
</dbReference>
<dbReference type="InterPro" id="IPR013094">
    <property type="entry name" value="AB_hydrolase_3"/>
</dbReference>
<reference evidence="4 5" key="1">
    <citation type="submission" date="2017-06" db="EMBL/GenBank/DDBJ databases">
        <title>Draft genome sequence of a variant of Elsinoe murrayae.</title>
        <authorList>
            <person name="Cheng Q."/>
        </authorList>
    </citation>
    <scope>NUCLEOTIDE SEQUENCE [LARGE SCALE GENOMIC DNA]</scope>
    <source>
        <strain evidence="4 5">CQ-2017a</strain>
    </source>
</reference>
<evidence type="ECO:0000256" key="2">
    <source>
        <dbReference type="SAM" id="Phobius"/>
    </source>
</evidence>
<keyword evidence="2" id="KW-1133">Transmembrane helix</keyword>
<keyword evidence="5" id="KW-1185">Reference proteome</keyword>
<dbReference type="STRING" id="2082308.A0A2K1QTW6"/>
<dbReference type="Gene3D" id="3.40.50.1820">
    <property type="entry name" value="alpha/beta hydrolase"/>
    <property type="match status" value="1"/>
</dbReference>
<organism evidence="4 5">
    <name type="scientific">Sphaceloma murrayae</name>
    <dbReference type="NCBI Taxonomy" id="2082308"/>
    <lineage>
        <taxon>Eukaryota</taxon>
        <taxon>Fungi</taxon>
        <taxon>Dikarya</taxon>
        <taxon>Ascomycota</taxon>
        <taxon>Pezizomycotina</taxon>
        <taxon>Dothideomycetes</taxon>
        <taxon>Dothideomycetidae</taxon>
        <taxon>Myriangiales</taxon>
        <taxon>Elsinoaceae</taxon>
        <taxon>Sphaceloma</taxon>
    </lineage>
</organism>
<dbReference type="OrthoDB" id="408631at2759"/>
<name>A0A2K1QTW6_9PEZI</name>
<feature type="transmembrane region" description="Helical" evidence="2">
    <location>
        <begin position="6"/>
        <end position="26"/>
    </location>
</feature>
<evidence type="ECO:0000313" key="5">
    <source>
        <dbReference type="Proteomes" id="UP000243797"/>
    </source>
</evidence>
<keyword evidence="2" id="KW-0812">Transmembrane</keyword>
<accession>A0A2K1QTW6</accession>
<sequence length="373" mass="40564">MPTIQGVAIGAYTAAIILLQLPWVAIRLTMRRLTSDEGLPLKADMVRTIFREMKGIPLSVSRMMMSPAVVPDISASARFKASPQKFGVPVKASNVKGFWHVLGPPSKPAVSPRDCTKVVLFIHGGAYILGHPLPSLVSHIRTSEILGQQDVSIAYFGLMYSLAPENQWPAPVDEALAAYHWLINEEGVKPADIVISGESAGGHLCMSLLHEIANQGLPRPGYAALLFPWINLTNRSPSYTRNKNKDMLNPTMLDWAVGKLIPTGTRDQYADIIDFSKSAPGSRSLKDILPARTWIAVGAHDVFVDDIIGFEEKARKEGANVTLEVIEGQGHGLYGFDDIGRVSTYLGLERGEDAAGILQSPELVAKALLSMFD</sequence>
<dbReference type="EMBL" id="NKHZ01000041">
    <property type="protein sequence ID" value="PNS18492.1"/>
    <property type="molecule type" value="Genomic_DNA"/>
</dbReference>
<dbReference type="InterPro" id="IPR029058">
    <property type="entry name" value="AB_hydrolase_fold"/>
</dbReference>
<dbReference type="InParanoid" id="A0A2K1QTW6"/>
<comment type="caution">
    <text evidence="4">The sequence shown here is derived from an EMBL/GenBank/DDBJ whole genome shotgun (WGS) entry which is preliminary data.</text>
</comment>
<keyword evidence="1" id="KW-0378">Hydrolase</keyword>
<dbReference type="AlphaFoldDB" id="A0A2K1QTW6"/>
<gene>
    <name evidence="4" type="ORF">CAC42_6309</name>
</gene>
<dbReference type="PANTHER" id="PTHR48081">
    <property type="entry name" value="AB HYDROLASE SUPERFAMILY PROTEIN C4A8.06C"/>
    <property type="match status" value="1"/>
</dbReference>
<protein>
    <recommendedName>
        <fullName evidence="3">Alpha/beta hydrolase fold-3 domain-containing protein</fullName>
    </recommendedName>
</protein>
<evidence type="ECO:0000259" key="3">
    <source>
        <dbReference type="Pfam" id="PF07859"/>
    </source>
</evidence>